<feature type="domain" description="NAD(P)-binding" evidence="3">
    <location>
        <begin position="345"/>
        <end position="417"/>
    </location>
</feature>
<protein>
    <recommendedName>
        <fullName evidence="3">NAD(P)-binding domain-containing protein</fullName>
    </recommendedName>
</protein>
<gene>
    <name evidence="4" type="ORF">BG011_007066</name>
</gene>
<evidence type="ECO:0000313" key="5">
    <source>
        <dbReference type="Proteomes" id="UP000726737"/>
    </source>
</evidence>
<dbReference type="SUPFAM" id="SSF51735">
    <property type="entry name" value="NAD(P)-binding Rossmann-fold domains"/>
    <property type="match status" value="1"/>
</dbReference>
<sequence>MPMRHIETLSSVSTTQCTRRAQSVAGDSKRSQELDDHYLTYPYMTPNTPAEAPSSALPSTLSPSPFSTQLSHDFSYSPLDDLDLYKRLASPPLPAHHPFLDLKTSQQQKKKDQEKSGHADLDKQHAKLERKQKRDEYKQMYQNQYDFEQQTRRHRGDKRQQRSLPIYSSTTSPMGSNSSATTECLRPQSSTPANAKVNYSSQHYYLGRAPPATGQNAHHQQRRVDSLSSAILSGSSRKHLDEAEQLRSLSLKSQSTKSMYDLRPWSGTPQAPDSEYFPGYDSDDTAMSHGWDSLMDTLHAPTVSSSSMDSSQWDSSCKDDVDVDQLDSNLSNMTLSHDNNKSVLGANGRTGMELVRQGLERNYRVTAFVKDDKVLLEDSALRKNQNLLIVRGSPTCQTDLDRCVESQDVVINVIGDKVLQEDIIKRDSASLDWTIVRPVTLKDGELSEKYWVSSNELPKTHRVKVLTRRDLAHYLLGIINSPEEYHAVRSIAGKPKVSKVKQLCPFERRREAAEGARLQRELEKEQKK</sequence>
<reference evidence="4" key="1">
    <citation type="journal article" date="2020" name="Fungal Divers.">
        <title>Resolving the Mortierellaceae phylogeny through synthesis of multi-gene phylogenetics and phylogenomics.</title>
        <authorList>
            <person name="Vandepol N."/>
            <person name="Liber J."/>
            <person name="Desiro A."/>
            <person name="Na H."/>
            <person name="Kennedy M."/>
            <person name="Barry K."/>
            <person name="Grigoriev I.V."/>
            <person name="Miller A.N."/>
            <person name="O'Donnell K."/>
            <person name="Stajich J.E."/>
            <person name="Bonito G."/>
        </authorList>
    </citation>
    <scope>NUCLEOTIDE SEQUENCE</scope>
    <source>
        <strain evidence="4">KOD948</strain>
    </source>
</reference>
<feature type="compositionally biased region" description="Low complexity" evidence="2">
    <location>
        <begin position="48"/>
        <end position="65"/>
    </location>
</feature>
<dbReference type="AlphaFoldDB" id="A0A9P6QAK8"/>
<dbReference type="OrthoDB" id="10254221at2759"/>
<evidence type="ECO:0000256" key="2">
    <source>
        <dbReference type="SAM" id="MobiDB-lite"/>
    </source>
</evidence>
<dbReference type="PANTHER" id="PTHR43355">
    <property type="entry name" value="FLAVIN REDUCTASE (NADPH)"/>
    <property type="match status" value="1"/>
</dbReference>
<evidence type="ECO:0000256" key="1">
    <source>
        <dbReference type="ARBA" id="ARBA00038376"/>
    </source>
</evidence>
<dbReference type="InterPro" id="IPR051606">
    <property type="entry name" value="Polyketide_Oxido-like"/>
</dbReference>
<dbReference type="Proteomes" id="UP000726737">
    <property type="component" value="Unassembled WGS sequence"/>
</dbReference>
<accession>A0A9P6QAK8</accession>
<name>A0A9P6QAK8_9FUNG</name>
<dbReference type="Pfam" id="PF13460">
    <property type="entry name" value="NAD_binding_10"/>
    <property type="match status" value="1"/>
</dbReference>
<dbReference type="Gene3D" id="3.40.50.720">
    <property type="entry name" value="NAD(P)-binding Rossmann-like Domain"/>
    <property type="match status" value="2"/>
</dbReference>
<keyword evidence="5" id="KW-1185">Reference proteome</keyword>
<dbReference type="InterPro" id="IPR016040">
    <property type="entry name" value="NAD(P)-bd_dom"/>
</dbReference>
<feature type="compositionally biased region" description="Low complexity" evidence="2">
    <location>
        <begin position="168"/>
        <end position="179"/>
    </location>
</feature>
<organism evidence="4 5">
    <name type="scientific">Mortierella polycephala</name>
    <dbReference type="NCBI Taxonomy" id="41804"/>
    <lineage>
        <taxon>Eukaryota</taxon>
        <taxon>Fungi</taxon>
        <taxon>Fungi incertae sedis</taxon>
        <taxon>Mucoromycota</taxon>
        <taxon>Mortierellomycotina</taxon>
        <taxon>Mortierellomycetes</taxon>
        <taxon>Mortierellales</taxon>
        <taxon>Mortierellaceae</taxon>
        <taxon>Mortierella</taxon>
    </lineage>
</organism>
<comment type="similarity">
    <text evidence="1">Belongs to the avfA family.</text>
</comment>
<proteinExistence type="inferred from homology"/>
<comment type="caution">
    <text evidence="4">The sequence shown here is derived from an EMBL/GenBank/DDBJ whole genome shotgun (WGS) entry which is preliminary data.</text>
</comment>
<dbReference type="PANTHER" id="PTHR43355:SF2">
    <property type="entry name" value="FLAVIN REDUCTASE (NADPH)"/>
    <property type="match status" value="1"/>
</dbReference>
<dbReference type="EMBL" id="JAAAJA010000053">
    <property type="protein sequence ID" value="KAG0264318.1"/>
    <property type="molecule type" value="Genomic_DNA"/>
</dbReference>
<feature type="compositionally biased region" description="Basic and acidic residues" evidence="2">
    <location>
        <begin position="109"/>
        <end position="138"/>
    </location>
</feature>
<evidence type="ECO:0000259" key="3">
    <source>
        <dbReference type="Pfam" id="PF13460"/>
    </source>
</evidence>
<feature type="region of interest" description="Disordered" evidence="2">
    <location>
        <begin position="1"/>
        <end position="65"/>
    </location>
</feature>
<dbReference type="GO" id="GO:0004074">
    <property type="term" value="F:biliverdin reductase [NAD(P)H] activity"/>
    <property type="evidence" value="ECO:0007669"/>
    <property type="project" value="TreeGrafter"/>
</dbReference>
<feature type="region of interest" description="Disordered" evidence="2">
    <location>
        <begin position="92"/>
        <end position="226"/>
    </location>
</feature>
<feature type="compositionally biased region" description="Polar residues" evidence="2">
    <location>
        <begin position="187"/>
        <end position="203"/>
    </location>
</feature>
<feature type="compositionally biased region" description="Basic and acidic residues" evidence="2">
    <location>
        <begin position="27"/>
        <end position="38"/>
    </location>
</feature>
<dbReference type="InterPro" id="IPR036291">
    <property type="entry name" value="NAD(P)-bd_dom_sf"/>
</dbReference>
<evidence type="ECO:0000313" key="4">
    <source>
        <dbReference type="EMBL" id="KAG0264318.1"/>
    </source>
</evidence>
<dbReference type="GO" id="GO:0042602">
    <property type="term" value="F:riboflavin reductase (NADPH) activity"/>
    <property type="evidence" value="ECO:0007669"/>
    <property type="project" value="TreeGrafter"/>
</dbReference>
<feature type="compositionally biased region" description="Polar residues" evidence="2">
    <location>
        <begin position="8"/>
        <end position="21"/>
    </location>
</feature>